<dbReference type="Gene3D" id="1.20.1740.10">
    <property type="entry name" value="Amino acid/polyamine transporter I"/>
    <property type="match status" value="1"/>
</dbReference>
<proteinExistence type="predicted"/>
<keyword evidence="10" id="KW-1185">Reference proteome</keyword>
<feature type="transmembrane region" description="Helical" evidence="7">
    <location>
        <begin position="82"/>
        <end position="100"/>
    </location>
</feature>
<accession>A0A3M2RSF0</accession>
<feature type="transmembrane region" description="Helical" evidence="7">
    <location>
        <begin position="486"/>
        <end position="505"/>
    </location>
</feature>
<evidence type="ECO:0000313" key="9">
    <source>
        <dbReference type="EMBL" id="RMJ08218.1"/>
    </source>
</evidence>
<feature type="transmembrane region" description="Helical" evidence="7">
    <location>
        <begin position="162"/>
        <end position="183"/>
    </location>
</feature>
<reference evidence="9 10" key="1">
    <citation type="submission" date="2017-06" db="EMBL/GenBank/DDBJ databases">
        <title>Comparative genomic analysis of Ambrosia Fusariam Clade fungi.</title>
        <authorList>
            <person name="Stajich J.E."/>
            <person name="Carrillo J."/>
            <person name="Kijimoto T."/>
            <person name="Eskalen A."/>
            <person name="O'Donnell K."/>
            <person name="Kasson M."/>
        </authorList>
    </citation>
    <scope>NUCLEOTIDE SEQUENCE [LARGE SCALE GENOMIC DNA]</scope>
    <source>
        <strain evidence="9">UCR3666</strain>
    </source>
</reference>
<feature type="transmembrane region" description="Helical" evidence="7">
    <location>
        <begin position="458"/>
        <end position="480"/>
    </location>
</feature>
<evidence type="ECO:0000256" key="7">
    <source>
        <dbReference type="SAM" id="Phobius"/>
    </source>
</evidence>
<dbReference type="PIRSF" id="PIRSF006060">
    <property type="entry name" value="AA_transporter"/>
    <property type="match status" value="1"/>
</dbReference>
<name>A0A3M2RSF0_9HYPO</name>
<dbReference type="GO" id="GO:0015171">
    <property type="term" value="F:amino acid transmembrane transporter activity"/>
    <property type="evidence" value="ECO:0007669"/>
    <property type="project" value="TreeGrafter"/>
</dbReference>
<evidence type="ECO:0000256" key="1">
    <source>
        <dbReference type="ARBA" id="ARBA00004141"/>
    </source>
</evidence>
<dbReference type="AlphaFoldDB" id="A0A3M2RSF0"/>
<feature type="transmembrane region" description="Helical" evidence="7">
    <location>
        <begin position="189"/>
        <end position="213"/>
    </location>
</feature>
<evidence type="ECO:0000256" key="5">
    <source>
        <dbReference type="ARBA" id="ARBA00022989"/>
    </source>
</evidence>
<keyword evidence="3 7" id="KW-0812">Transmembrane</keyword>
<dbReference type="Pfam" id="PF00324">
    <property type="entry name" value="AA_permease"/>
    <property type="match status" value="1"/>
</dbReference>
<dbReference type="InterPro" id="IPR004841">
    <property type="entry name" value="AA-permease/SLC12A_dom"/>
</dbReference>
<dbReference type="OrthoDB" id="3900342at2759"/>
<feature type="transmembrane region" description="Helical" evidence="7">
    <location>
        <begin position="54"/>
        <end position="76"/>
    </location>
</feature>
<feature type="domain" description="Amino acid permease/ SLC12A" evidence="8">
    <location>
        <begin position="51"/>
        <end position="511"/>
    </location>
</feature>
<gene>
    <name evidence="9" type="ORF">CDV36_012180</name>
</gene>
<evidence type="ECO:0000256" key="2">
    <source>
        <dbReference type="ARBA" id="ARBA00022448"/>
    </source>
</evidence>
<feature type="transmembrane region" description="Helical" evidence="7">
    <location>
        <begin position="286"/>
        <end position="305"/>
    </location>
</feature>
<dbReference type="PANTHER" id="PTHR43341">
    <property type="entry name" value="AMINO ACID PERMEASE"/>
    <property type="match status" value="1"/>
</dbReference>
<dbReference type="FunFam" id="1.20.1740.10:FF:000006">
    <property type="entry name" value="General amino acid permease"/>
    <property type="match status" value="1"/>
</dbReference>
<sequence length="555" mass="61622">MVDIHQVMEKDIETKGQGDVPQDVNFRAIAEGTSDLVYQNDQLERGLKSRHIQFLALGGAIGTGLFVGSGVTLSIVGPLPLFFGYIVMMLIVWNIMNNLAEMATLLPVKGVTVPYFIDRFVCPSLGFAAGWNYWMAYALLIGAEASAVAILFDYWNTDVHAAVWLTIYLVVILALNIIAVSFFGEAEFWFASIKLITILGLILTGLVIMLGGAPNGDRIGFRYWNNPGAVKTYLVHSNKNTGRFLAFWTGIIRAGFAYITSPELIAVAAGETIAPRRNIPKAAGRFVYRLAIFYGLGSLMIGIITPSNDPNLLNPESNANSSPWVIGIQNAGIGVLNHIINAAILTSAWSAGNALLYAGSRILYSLAINGQAPRFLRHTNRRGVPWVAILCTWSIGILSFLNVNNSGAKVFTWFMNLTTISGFIAWILIMITFIRFRKALEVQKLMHTLPYKTNLQPYTTYFMLVLLILLTLTNGFQVFFPGNFNASDFLAAYITLPIFLALYIGHKIYSRSLRFAYPVEEVDVTTGVKEMEELAALDERPEPKNIWQKIWFWIA</sequence>
<keyword evidence="6 7" id="KW-0472">Membrane</keyword>
<protein>
    <recommendedName>
        <fullName evidence="8">Amino acid permease/ SLC12A domain-containing protein</fullName>
    </recommendedName>
</protein>
<feature type="transmembrane region" description="Helical" evidence="7">
    <location>
        <begin position="384"/>
        <end position="401"/>
    </location>
</feature>
<keyword evidence="4" id="KW-0029">Amino-acid transport</keyword>
<comment type="caution">
    <text evidence="9">The sequence shown here is derived from an EMBL/GenBank/DDBJ whole genome shotgun (WGS) entry which is preliminary data.</text>
</comment>
<evidence type="ECO:0000256" key="6">
    <source>
        <dbReference type="ARBA" id="ARBA00023136"/>
    </source>
</evidence>
<keyword evidence="5 7" id="KW-1133">Transmembrane helix</keyword>
<dbReference type="GO" id="GO:0016020">
    <property type="term" value="C:membrane"/>
    <property type="evidence" value="ECO:0007669"/>
    <property type="project" value="UniProtKB-SubCell"/>
</dbReference>
<evidence type="ECO:0000259" key="8">
    <source>
        <dbReference type="Pfam" id="PF00324"/>
    </source>
</evidence>
<dbReference type="PANTHER" id="PTHR43341:SF36">
    <property type="entry name" value="PROLINE-SPECIFIC PERMEASE"/>
    <property type="match status" value="1"/>
</dbReference>
<dbReference type="InterPro" id="IPR050524">
    <property type="entry name" value="APC_YAT"/>
</dbReference>
<evidence type="ECO:0000256" key="3">
    <source>
        <dbReference type="ARBA" id="ARBA00022692"/>
    </source>
</evidence>
<comment type="subcellular location">
    <subcellularLocation>
        <location evidence="1">Membrane</location>
        <topology evidence="1">Multi-pass membrane protein</topology>
    </subcellularLocation>
</comment>
<evidence type="ECO:0000256" key="4">
    <source>
        <dbReference type="ARBA" id="ARBA00022970"/>
    </source>
</evidence>
<dbReference type="Proteomes" id="UP000277212">
    <property type="component" value="Unassembled WGS sequence"/>
</dbReference>
<dbReference type="EMBL" id="NKUJ01000299">
    <property type="protein sequence ID" value="RMJ08218.1"/>
    <property type="molecule type" value="Genomic_DNA"/>
</dbReference>
<feature type="transmembrane region" description="Helical" evidence="7">
    <location>
        <begin position="112"/>
        <end position="131"/>
    </location>
</feature>
<organism evidence="9 10">
    <name type="scientific">Fusarium kuroshium</name>
    <dbReference type="NCBI Taxonomy" id="2010991"/>
    <lineage>
        <taxon>Eukaryota</taxon>
        <taxon>Fungi</taxon>
        <taxon>Dikarya</taxon>
        <taxon>Ascomycota</taxon>
        <taxon>Pezizomycotina</taxon>
        <taxon>Sordariomycetes</taxon>
        <taxon>Hypocreomycetidae</taxon>
        <taxon>Hypocreales</taxon>
        <taxon>Nectriaceae</taxon>
        <taxon>Fusarium</taxon>
        <taxon>Fusarium solani species complex</taxon>
    </lineage>
</organism>
<keyword evidence="2" id="KW-0813">Transport</keyword>
<evidence type="ECO:0000313" key="10">
    <source>
        <dbReference type="Proteomes" id="UP000277212"/>
    </source>
</evidence>
<feature type="transmembrane region" description="Helical" evidence="7">
    <location>
        <begin position="413"/>
        <end position="437"/>
    </location>
</feature>